<dbReference type="InterPro" id="IPR056547">
    <property type="entry name" value="NUP160_helical"/>
</dbReference>
<dbReference type="Pfam" id="PF11715">
    <property type="entry name" value="Beta-prop_Nup120_160"/>
    <property type="match status" value="1"/>
</dbReference>
<keyword evidence="2" id="KW-0813">Transport</keyword>
<evidence type="ECO:0000256" key="2">
    <source>
        <dbReference type="ARBA" id="ARBA00022448"/>
    </source>
</evidence>
<reference evidence="8 9" key="1">
    <citation type="journal article" date="2018" name="Elife">
        <title>Firefly genomes illuminate parallel origins of bioluminescence in beetles.</title>
        <authorList>
            <person name="Fallon T.R."/>
            <person name="Lower S.E."/>
            <person name="Chang C.H."/>
            <person name="Bessho-Uehara M."/>
            <person name="Martin G.J."/>
            <person name="Bewick A.J."/>
            <person name="Behringer M."/>
            <person name="Debat H.J."/>
            <person name="Wong I."/>
            <person name="Day J.C."/>
            <person name="Suvorov A."/>
            <person name="Silva C.J."/>
            <person name="Stanger-Hall K.F."/>
            <person name="Hall D.W."/>
            <person name="Schmitz R.J."/>
            <person name="Nelson D.R."/>
            <person name="Lewis S.M."/>
            <person name="Shigenobu S."/>
            <person name="Bybee S.M."/>
            <person name="Larracuente A.M."/>
            <person name="Oba Y."/>
            <person name="Weng J.K."/>
        </authorList>
    </citation>
    <scope>NUCLEOTIDE SEQUENCE [LARGE SCALE GENOMIC DNA]</scope>
    <source>
        <strain evidence="8">1611_PpyrPB1</strain>
        <tissue evidence="8">Whole body</tissue>
    </source>
</reference>
<feature type="domain" description="Nucleoporin Nup120/160 beta-propeller" evidence="4">
    <location>
        <begin position="54"/>
        <end position="533"/>
    </location>
</feature>
<dbReference type="Pfam" id="PF23354">
    <property type="entry name" value="TPR_NUP160_120_M"/>
    <property type="match status" value="1"/>
</dbReference>
<dbReference type="Pfam" id="PF23347">
    <property type="entry name" value="TPR_Nup160_C"/>
    <property type="match status" value="1"/>
</dbReference>
<gene>
    <name evidence="8" type="ORF">PPYR_12107</name>
</gene>
<dbReference type="InterPro" id="IPR056536">
    <property type="entry name" value="TPR_NUP160_C"/>
</dbReference>
<dbReference type="InterPro" id="IPR059141">
    <property type="entry name" value="Beta-prop_Nup120_160"/>
</dbReference>
<evidence type="ECO:0000256" key="3">
    <source>
        <dbReference type="ARBA" id="ARBA00023242"/>
    </source>
</evidence>
<dbReference type="GO" id="GO:0017056">
    <property type="term" value="F:structural constituent of nuclear pore"/>
    <property type="evidence" value="ECO:0007669"/>
    <property type="project" value="TreeGrafter"/>
</dbReference>
<dbReference type="InterPro" id="IPR021717">
    <property type="entry name" value="Nucleoporin_Nup160"/>
</dbReference>
<feature type="domain" description="NUP160 C-terminal TPR" evidence="6">
    <location>
        <begin position="1122"/>
        <end position="1374"/>
    </location>
</feature>
<organism evidence="8 9">
    <name type="scientific">Photinus pyralis</name>
    <name type="common">Common eastern firefly</name>
    <name type="synonym">Lampyris pyralis</name>
    <dbReference type="NCBI Taxonomy" id="7054"/>
    <lineage>
        <taxon>Eukaryota</taxon>
        <taxon>Metazoa</taxon>
        <taxon>Ecdysozoa</taxon>
        <taxon>Arthropoda</taxon>
        <taxon>Hexapoda</taxon>
        <taxon>Insecta</taxon>
        <taxon>Pterygota</taxon>
        <taxon>Neoptera</taxon>
        <taxon>Endopterygota</taxon>
        <taxon>Coleoptera</taxon>
        <taxon>Polyphaga</taxon>
        <taxon>Elateriformia</taxon>
        <taxon>Elateroidea</taxon>
        <taxon>Lampyridae</taxon>
        <taxon>Lampyrinae</taxon>
        <taxon>Photinus</taxon>
    </lineage>
</organism>
<dbReference type="FunCoup" id="A0A5N4ADF3">
    <property type="interactions" value="1616"/>
</dbReference>
<proteinExistence type="predicted"/>
<dbReference type="EMBL" id="VVIM01000008">
    <property type="protein sequence ID" value="KAB0795268.1"/>
    <property type="molecule type" value="Genomic_DNA"/>
</dbReference>
<evidence type="ECO:0000259" key="4">
    <source>
        <dbReference type="Pfam" id="PF11715"/>
    </source>
</evidence>
<evidence type="ECO:0000259" key="5">
    <source>
        <dbReference type="Pfam" id="PF23345"/>
    </source>
</evidence>
<dbReference type="PANTHER" id="PTHR21286">
    <property type="entry name" value="NUCLEAR PORE COMPLEX PROTEIN NUP160"/>
    <property type="match status" value="1"/>
</dbReference>
<dbReference type="Proteomes" id="UP000327044">
    <property type="component" value="Unassembled WGS sequence"/>
</dbReference>
<dbReference type="InParanoid" id="A0A5N4ADF3"/>
<comment type="subcellular location">
    <subcellularLocation>
        <location evidence="1">Nucleus</location>
    </subcellularLocation>
</comment>
<evidence type="ECO:0000259" key="6">
    <source>
        <dbReference type="Pfam" id="PF23347"/>
    </source>
</evidence>
<keyword evidence="3" id="KW-0539">Nucleus</keyword>
<evidence type="ECO:0000313" key="9">
    <source>
        <dbReference type="Proteomes" id="UP000327044"/>
    </source>
</evidence>
<feature type="domain" description="NUP160 middle TPR" evidence="7">
    <location>
        <begin position="811"/>
        <end position="1076"/>
    </location>
</feature>
<sequence>MSYREVIPDQSTLDGGREITLNTGGTQSTLQDIKVSEKANGYCYRPFAKHTRNRFIYWRINRDVLELTEQSLDVNLTGNKIKYRFIDTPILDGITIYETPENVIILVPTVCSVHRLIFLHPDLLQGHAESSGFHPDLTIPSIFAETPSSRSQDSGLFNVFTNPNASNSELPQVATSLLTATKEAIFSFSYPSGETLLVTQSANGSCVTIELKHESFVPRFIFGIAEKLWSKTHADNVVVSMLLHTFGNDTYALTLCKDGNLRVWCCVKGTCIAVHNIVSESYAGENSFVNGTHNHVLRKTEGQSRFELTLVVFMNLSAEREFRVFSVYINSGQFKIAKRNTLYSPGQNLVDFNLSSNQIWSMWRSEDGEISVYCAPLVTNSSKGTYWIPAMLEPVPDANFVPDMDSFDPRQAYLNHIFYPSRFPLHIISKALSIYKPTPILSDVNLSTSILKQRVCLAVEGEIVNELKEGEVNDEDYLECAYRCWAKFYSCCVQYHYVAGLQPLGLLLLPSASGVVLLKKSMYSFLRPHDALEHMMLCSDYATVDDFVNHPLLSRDRDVTEDVLKLMSVVVYMETQLSDSFAYTFERELSQLRSPDVIVSELITEIMTELEPLLQKLNDCKDIYQAMHKLLELLRIETPDDLDNEVGEGLQTLNYLFSSHLGVSLVTKCIHQQAVVRFTICRNLLVIQKMLLLCGKYDGNALEAIRTVCLPEIVILTRVSYVMLYLTELISLPVLRSESTAVLLSSLKLNPVFNLKIHNHQTVTLLNLFITSTGGFEAHKMLAKLGLDEEITIDWNISLLLYTHLVNQLLWPLSGDAAFPEWLLTSGQHIWLQQYWRLLKEWCECNNCTRTFLLAVSFLSTGEHHKAECLFVNAANGIFKDKFLMDRILTIPGSEDKKADVNYYLKVIQLFNLYGARDCAINIANIALSIADHSDPHVATLYSIKFKHHLALKHYDEAYNSININPDEERKKDNIRDLIKTLFDRRELDRLLVYSDVGLDLHFYKIIIGHARSADPMDNLYYDFLYAFFITRGTPQMRMAATVMYEQAFRLQQYNTVEALEKQVKSYLACINVLHLTPQNVSPVLRPTDPDAPLERIQLPASFDDDTEVISLKPNLDVVYISDVKKELELASARLRLLRYNPDSLANNLTTPTEVVSFLCAAGIFKYALLLCKTFGLKYDVVFDALTKQCIYLSRTENPKAWNWLIENDLHDLNIVGSFPSTVAWNLLQMYLEEYEEENSSALHKVICNRIIQLNSFIPQWILSSYKIRNASELFRLYFNNGLVDDAVTIASEYLLAALGHGKEYYGFSHALSPVSPQFNLPLFLIQKLLKELALQNEENPAKPFEKEYENLSGLLKDYLNTAQRVSREMVQIKLKRAELPSCVTVAL</sequence>
<dbReference type="Pfam" id="PF23345">
    <property type="entry name" value="NUP160_helical"/>
    <property type="match status" value="1"/>
</dbReference>
<feature type="domain" description="NUP160 helical" evidence="5">
    <location>
        <begin position="556"/>
        <end position="769"/>
    </location>
</feature>
<dbReference type="OrthoDB" id="67716at2759"/>
<accession>A0A5N4ADF3</accession>
<comment type="caution">
    <text evidence="8">The sequence shown here is derived from an EMBL/GenBank/DDBJ whole genome shotgun (WGS) entry which is preliminary data.</text>
</comment>
<dbReference type="PANTHER" id="PTHR21286:SF0">
    <property type="entry name" value="NUCLEAR PORE COMPLEX PROTEIN NUP160"/>
    <property type="match status" value="1"/>
</dbReference>
<evidence type="ECO:0000259" key="7">
    <source>
        <dbReference type="Pfam" id="PF23354"/>
    </source>
</evidence>
<dbReference type="InterPro" id="IPR056535">
    <property type="entry name" value="TPR_NUP160_M"/>
</dbReference>
<keyword evidence="9" id="KW-1185">Reference proteome</keyword>
<protein>
    <submittedName>
        <fullName evidence="8">Uncharacterized protein</fullName>
    </submittedName>
</protein>
<evidence type="ECO:0000313" key="8">
    <source>
        <dbReference type="EMBL" id="KAB0795268.1"/>
    </source>
</evidence>
<dbReference type="GO" id="GO:0005643">
    <property type="term" value="C:nuclear pore"/>
    <property type="evidence" value="ECO:0007669"/>
    <property type="project" value="UniProtKB-ARBA"/>
</dbReference>
<evidence type="ECO:0000256" key="1">
    <source>
        <dbReference type="ARBA" id="ARBA00004123"/>
    </source>
</evidence>
<name>A0A5N4ADF3_PHOPY</name>